<protein>
    <submittedName>
        <fullName evidence="2">Molecular chaperone Tir</fullName>
    </submittedName>
</protein>
<proteinExistence type="predicted"/>
<sequence>MSYRNKTYVAFASENISCYRMMEAWRDNDHIDFDFYDAHDLYMSLDTSKPETIKRNLRQRMKNAKQVVLLGSAQAKKKGGDGVSFLAHEIDLIVEFELPVVVANIKDTRYRKVDRTIIPDPLLDVDYYTMSVTFQPSIIMYALDHYAADFGNHTESGPYNYKDSVYQSLGL</sequence>
<dbReference type="AlphaFoldDB" id="A0A7X6R3T2"/>
<accession>A0A7X6R3T2</accession>
<dbReference type="RefSeq" id="WP_062969459.1">
    <property type="nucleotide sequence ID" value="NZ_JAAXOS010000007.1"/>
</dbReference>
<gene>
    <name evidence="2" type="ORF">HGB38_16375</name>
</gene>
<dbReference type="EMBL" id="JAAXOS010000007">
    <property type="protein sequence ID" value="NKY27790.1"/>
    <property type="molecule type" value="Genomic_DNA"/>
</dbReference>
<feature type="domain" description="Thoeris protein ThsB TIR-like" evidence="1">
    <location>
        <begin position="8"/>
        <end position="108"/>
    </location>
</feature>
<evidence type="ECO:0000313" key="2">
    <source>
        <dbReference type="EMBL" id="NKY27790.1"/>
    </source>
</evidence>
<dbReference type="Proteomes" id="UP000540698">
    <property type="component" value="Unassembled WGS sequence"/>
</dbReference>
<name>A0A7X6R3T2_9NOCA</name>
<dbReference type="InterPro" id="IPR015032">
    <property type="entry name" value="ThsB__TIR-like_domain"/>
</dbReference>
<evidence type="ECO:0000313" key="3">
    <source>
        <dbReference type="Proteomes" id="UP000540698"/>
    </source>
</evidence>
<keyword evidence="3" id="KW-1185">Reference proteome</keyword>
<dbReference type="Gene3D" id="3.40.50.11200">
    <property type="match status" value="1"/>
</dbReference>
<evidence type="ECO:0000259" key="1">
    <source>
        <dbReference type="Pfam" id="PF08937"/>
    </source>
</evidence>
<reference evidence="2 3" key="1">
    <citation type="submission" date="2020-04" db="EMBL/GenBank/DDBJ databases">
        <title>MicrobeNet Type strains.</title>
        <authorList>
            <person name="Nicholson A.C."/>
        </authorList>
    </citation>
    <scope>NUCLEOTIDE SEQUENCE [LARGE SCALE GENOMIC DNA]</scope>
    <source>
        <strain evidence="2 3">DSM 44956</strain>
    </source>
</reference>
<organism evidence="2 3">
    <name type="scientific">Nocardia gamkensis</name>
    <dbReference type="NCBI Taxonomy" id="352869"/>
    <lineage>
        <taxon>Bacteria</taxon>
        <taxon>Bacillati</taxon>
        <taxon>Actinomycetota</taxon>
        <taxon>Actinomycetes</taxon>
        <taxon>Mycobacteriales</taxon>
        <taxon>Nocardiaceae</taxon>
        <taxon>Nocardia</taxon>
    </lineage>
</organism>
<comment type="caution">
    <text evidence="2">The sequence shown here is derived from an EMBL/GenBank/DDBJ whole genome shotgun (WGS) entry which is preliminary data.</text>
</comment>
<dbReference type="Pfam" id="PF08937">
    <property type="entry name" value="ThsB_TIR"/>
    <property type="match status" value="1"/>
</dbReference>